<dbReference type="KEGG" id="psw:LK03_02105"/>
<dbReference type="eggNOG" id="ENOG5032S9B">
    <property type="taxonomic scope" value="Bacteria"/>
</dbReference>
<evidence type="ECO:0000313" key="1">
    <source>
        <dbReference type="EMBL" id="AIR88110.1"/>
    </source>
</evidence>
<dbReference type="AlphaFoldDB" id="A0A089WFR9"/>
<sequence length="225" mass="24377">MPCHFRYLPAALRVVSAHGETLSVARVQPATPSRLACETFIAERFRCAHGAQISQFMPELFAVTDADGALHAVAGARLATNTTLFLEQYLDAPIERLVSERMQGLVRRSSIVEIGNLAAADTGSARLSIVVLTYLLASAGLEWVTFTGAATLTNSFHRLGLEPQALCLADPLRLGEQRHAWGRYYQQQPQVQVGNIRAGFAHLREAGIFARLGLDAEGGQVSHVA</sequence>
<dbReference type="Pfam" id="PF12261">
    <property type="entry name" value="T_hemolysin"/>
    <property type="match status" value="1"/>
</dbReference>
<accession>A0A089WFR9</accession>
<reference evidence="1 2" key="1">
    <citation type="submission" date="2014-09" db="EMBL/GenBank/DDBJ databases">
        <authorList>
            <person name="Chan K.-G."/>
        </authorList>
    </citation>
    <scope>NUCLEOTIDE SEQUENCE [LARGE SCALE GENOMIC DNA]</scope>
    <source>
        <strain evidence="1 2">ND07</strain>
    </source>
</reference>
<protein>
    <submittedName>
        <fullName evidence="1">Thermostable hemolysin</fullName>
    </submittedName>
</protein>
<proteinExistence type="predicted"/>
<gene>
    <name evidence="1" type="ORF">LK03_02105</name>
</gene>
<evidence type="ECO:0000313" key="2">
    <source>
        <dbReference type="Proteomes" id="UP000029493"/>
    </source>
</evidence>
<dbReference type="OrthoDB" id="7432757at2"/>
<name>A0A089WFR9_9PSED</name>
<dbReference type="EMBL" id="CP009455">
    <property type="protein sequence ID" value="AIR88110.1"/>
    <property type="molecule type" value="Genomic_DNA"/>
</dbReference>
<dbReference type="RefSeq" id="WP_038410865.1">
    <property type="nucleotide sequence ID" value="NZ_CP009455.1"/>
</dbReference>
<organism evidence="1 2">
    <name type="scientific">Pseudomonas cremoricolorata</name>
    <dbReference type="NCBI Taxonomy" id="157783"/>
    <lineage>
        <taxon>Bacteria</taxon>
        <taxon>Pseudomonadati</taxon>
        <taxon>Pseudomonadota</taxon>
        <taxon>Gammaproteobacteria</taxon>
        <taxon>Pseudomonadales</taxon>
        <taxon>Pseudomonadaceae</taxon>
        <taxon>Pseudomonas</taxon>
    </lineage>
</organism>
<keyword evidence="2" id="KW-1185">Reference proteome</keyword>
<dbReference type="InterPro" id="IPR022050">
    <property type="entry name" value="T_hemolysin"/>
</dbReference>
<dbReference type="Proteomes" id="UP000029493">
    <property type="component" value="Chromosome"/>
</dbReference>
<dbReference type="STRING" id="157783.LK03_02105"/>